<name>A0ACB8YW88_CICIN</name>
<evidence type="ECO:0000313" key="1">
    <source>
        <dbReference type="EMBL" id="KAI3689381.1"/>
    </source>
</evidence>
<reference evidence="2" key="1">
    <citation type="journal article" date="2022" name="Mol. Ecol. Resour.">
        <title>The genomes of chicory, endive, great burdock and yacon provide insights into Asteraceae palaeo-polyploidization history and plant inulin production.</title>
        <authorList>
            <person name="Fan W."/>
            <person name="Wang S."/>
            <person name="Wang H."/>
            <person name="Wang A."/>
            <person name="Jiang F."/>
            <person name="Liu H."/>
            <person name="Zhao H."/>
            <person name="Xu D."/>
            <person name="Zhang Y."/>
        </authorList>
    </citation>
    <scope>NUCLEOTIDE SEQUENCE [LARGE SCALE GENOMIC DNA]</scope>
    <source>
        <strain evidence="2">cv. Punajuju</strain>
    </source>
</reference>
<gene>
    <name evidence="1" type="ORF">L2E82_47337</name>
</gene>
<organism evidence="1 2">
    <name type="scientific">Cichorium intybus</name>
    <name type="common">Chicory</name>
    <dbReference type="NCBI Taxonomy" id="13427"/>
    <lineage>
        <taxon>Eukaryota</taxon>
        <taxon>Viridiplantae</taxon>
        <taxon>Streptophyta</taxon>
        <taxon>Embryophyta</taxon>
        <taxon>Tracheophyta</taxon>
        <taxon>Spermatophyta</taxon>
        <taxon>Magnoliopsida</taxon>
        <taxon>eudicotyledons</taxon>
        <taxon>Gunneridae</taxon>
        <taxon>Pentapetalae</taxon>
        <taxon>asterids</taxon>
        <taxon>campanulids</taxon>
        <taxon>Asterales</taxon>
        <taxon>Asteraceae</taxon>
        <taxon>Cichorioideae</taxon>
        <taxon>Cichorieae</taxon>
        <taxon>Cichoriinae</taxon>
        <taxon>Cichorium</taxon>
    </lineage>
</organism>
<reference evidence="1 2" key="2">
    <citation type="journal article" date="2022" name="Mol. Ecol. Resour.">
        <title>The genomes of chicory, endive, great burdock and yacon provide insights into Asteraceae paleo-polyploidization history and plant inulin production.</title>
        <authorList>
            <person name="Fan W."/>
            <person name="Wang S."/>
            <person name="Wang H."/>
            <person name="Wang A."/>
            <person name="Jiang F."/>
            <person name="Liu H."/>
            <person name="Zhao H."/>
            <person name="Xu D."/>
            <person name="Zhang Y."/>
        </authorList>
    </citation>
    <scope>NUCLEOTIDE SEQUENCE [LARGE SCALE GENOMIC DNA]</scope>
    <source>
        <strain evidence="2">cv. Punajuju</strain>
        <tissue evidence="1">Leaves</tissue>
    </source>
</reference>
<protein>
    <submittedName>
        <fullName evidence="1">Uncharacterized protein</fullName>
    </submittedName>
</protein>
<dbReference type="Proteomes" id="UP001055811">
    <property type="component" value="Linkage Group LG09"/>
</dbReference>
<proteinExistence type="predicted"/>
<keyword evidence="2" id="KW-1185">Reference proteome</keyword>
<comment type="caution">
    <text evidence="1">The sequence shown here is derived from an EMBL/GenBank/DDBJ whole genome shotgun (WGS) entry which is preliminary data.</text>
</comment>
<sequence length="170" mass="18734">MAARRSVFERMGSTGQNGGKVTEIRAKEITGWVPDFLINDTVLNENVDAEGEDDVFLNHDGLDYAKDGISDNDDGEYVHVPDLFDNDKREGVKNTLDDDPFGLHDLISKKGDVNSCCSKETTNDIPFPPGFTPPFVAREETVQVECQDTPNQDHSPLNVPSPNKIGPQES</sequence>
<evidence type="ECO:0000313" key="2">
    <source>
        <dbReference type="Proteomes" id="UP001055811"/>
    </source>
</evidence>
<dbReference type="EMBL" id="CM042017">
    <property type="protein sequence ID" value="KAI3689381.1"/>
    <property type="molecule type" value="Genomic_DNA"/>
</dbReference>
<accession>A0ACB8YW88</accession>